<feature type="non-terminal residue" evidence="1">
    <location>
        <position position="158"/>
    </location>
</feature>
<evidence type="ECO:0000313" key="1">
    <source>
        <dbReference type="EMBL" id="KAK0491714.1"/>
    </source>
</evidence>
<dbReference type="EMBL" id="JAUEPU010000033">
    <property type="protein sequence ID" value="KAK0491714.1"/>
    <property type="molecule type" value="Genomic_DNA"/>
</dbReference>
<dbReference type="AlphaFoldDB" id="A0AA39UPF8"/>
<reference evidence="1" key="1">
    <citation type="submission" date="2023-06" db="EMBL/GenBank/DDBJ databases">
        <authorList>
            <consortium name="Lawrence Berkeley National Laboratory"/>
            <person name="Ahrendt S."/>
            <person name="Sahu N."/>
            <person name="Indic B."/>
            <person name="Wong-Bajracharya J."/>
            <person name="Merenyi Z."/>
            <person name="Ke H.-M."/>
            <person name="Monk M."/>
            <person name="Kocsube S."/>
            <person name="Drula E."/>
            <person name="Lipzen A."/>
            <person name="Balint B."/>
            <person name="Henrissat B."/>
            <person name="Andreopoulos B."/>
            <person name="Martin F.M."/>
            <person name="Harder C.B."/>
            <person name="Rigling D."/>
            <person name="Ford K.L."/>
            <person name="Foster G.D."/>
            <person name="Pangilinan J."/>
            <person name="Papanicolaou A."/>
            <person name="Barry K."/>
            <person name="LaButti K."/>
            <person name="Viragh M."/>
            <person name="Koriabine M."/>
            <person name="Yan M."/>
            <person name="Riley R."/>
            <person name="Champramary S."/>
            <person name="Plett K.L."/>
            <person name="Tsai I.J."/>
            <person name="Slot J."/>
            <person name="Sipos G."/>
            <person name="Plett J."/>
            <person name="Nagy L.G."/>
            <person name="Grigoriev I.V."/>
        </authorList>
    </citation>
    <scope>NUCLEOTIDE SEQUENCE</scope>
    <source>
        <strain evidence="1">HWK02</strain>
    </source>
</reference>
<keyword evidence="2" id="KW-1185">Reference proteome</keyword>
<protein>
    <recommendedName>
        <fullName evidence="3">F-box domain-containing protein</fullName>
    </recommendedName>
</protein>
<proteinExistence type="predicted"/>
<evidence type="ECO:0000313" key="2">
    <source>
        <dbReference type="Proteomes" id="UP001175228"/>
    </source>
</evidence>
<dbReference type="Proteomes" id="UP001175228">
    <property type="component" value="Unassembled WGS sequence"/>
</dbReference>
<comment type="caution">
    <text evidence="1">The sequence shown here is derived from an EMBL/GenBank/DDBJ whole genome shotgun (WGS) entry which is preliminary data.</text>
</comment>
<accession>A0AA39UPF8</accession>
<sequence length="158" mass="18214">MAYIRTQKSDFDSRLALLLPDYSHAPPGARIIDLLRTNDPPTAFERKSFEETLLEAPRRIAQLDSLIHTTTSLLEYLTKDRSQAIANQRDAKQILSPSRRLPLEVLTEIFIQCWLFCGRMGPPLNPHAAPWKLTHVCRKWREVALATPKIWSNIHLDF</sequence>
<name>A0AA39UPF8_9AGAR</name>
<gene>
    <name evidence="1" type="ORF">EDD18DRAFT_1080494</name>
</gene>
<dbReference type="Gene3D" id="1.20.1280.50">
    <property type="match status" value="1"/>
</dbReference>
<organism evidence="1 2">
    <name type="scientific">Armillaria luteobubalina</name>
    <dbReference type="NCBI Taxonomy" id="153913"/>
    <lineage>
        <taxon>Eukaryota</taxon>
        <taxon>Fungi</taxon>
        <taxon>Dikarya</taxon>
        <taxon>Basidiomycota</taxon>
        <taxon>Agaricomycotina</taxon>
        <taxon>Agaricomycetes</taxon>
        <taxon>Agaricomycetidae</taxon>
        <taxon>Agaricales</taxon>
        <taxon>Marasmiineae</taxon>
        <taxon>Physalacriaceae</taxon>
        <taxon>Armillaria</taxon>
    </lineage>
</organism>
<evidence type="ECO:0008006" key="3">
    <source>
        <dbReference type="Google" id="ProtNLM"/>
    </source>
</evidence>